<evidence type="ECO:0000313" key="7">
    <source>
        <dbReference type="EMBL" id="GIY21042.1"/>
    </source>
</evidence>
<evidence type="ECO:0000259" key="6">
    <source>
        <dbReference type="PROSITE" id="PS51433"/>
    </source>
</evidence>
<organism evidence="7 8">
    <name type="scientific">Caerostris darwini</name>
    <dbReference type="NCBI Taxonomy" id="1538125"/>
    <lineage>
        <taxon>Eukaryota</taxon>
        <taxon>Metazoa</taxon>
        <taxon>Ecdysozoa</taxon>
        <taxon>Arthropoda</taxon>
        <taxon>Chelicerata</taxon>
        <taxon>Arachnida</taxon>
        <taxon>Araneae</taxon>
        <taxon>Araneomorphae</taxon>
        <taxon>Entelegynae</taxon>
        <taxon>Araneoidea</taxon>
        <taxon>Araneidae</taxon>
        <taxon>Caerostris</taxon>
    </lineage>
</organism>
<feature type="compositionally biased region" description="Basic and acidic residues" evidence="4">
    <location>
        <begin position="349"/>
        <end position="358"/>
    </location>
</feature>
<dbReference type="SUPFAM" id="SSF47769">
    <property type="entry name" value="SAM/Pointed domain"/>
    <property type="match status" value="1"/>
</dbReference>
<dbReference type="SMART" id="SM00251">
    <property type="entry name" value="SAM_PNT"/>
    <property type="match status" value="1"/>
</dbReference>
<dbReference type="InterPro" id="IPR036390">
    <property type="entry name" value="WH_DNA-bd_sf"/>
</dbReference>
<evidence type="ECO:0000256" key="4">
    <source>
        <dbReference type="SAM" id="MobiDB-lite"/>
    </source>
</evidence>
<name>A0AAV4RLM4_9ARAC</name>
<feature type="domain" description="PNT" evidence="6">
    <location>
        <begin position="209"/>
        <end position="297"/>
    </location>
</feature>
<proteinExistence type="inferred from homology"/>
<evidence type="ECO:0000313" key="8">
    <source>
        <dbReference type="Proteomes" id="UP001054837"/>
    </source>
</evidence>
<reference evidence="7 8" key="1">
    <citation type="submission" date="2021-06" db="EMBL/GenBank/DDBJ databases">
        <title>Caerostris darwini draft genome.</title>
        <authorList>
            <person name="Kono N."/>
            <person name="Arakawa K."/>
        </authorList>
    </citation>
    <scope>NUCLEOTIDE SEQUENCE [LARGE SCALE GENOMIC DNA]</scope>
</reference>
<dbReference type="PANTHER" id="PTHR11849">
    <property type="entry name" value="ETS"/>
    <property type="match status" value="1"/>
</dbReference>
<dbReference type="Gene3D" id="1.10.150.50">
    <property type="entry name" value="Transcription Factor, Ets-1"/>
    <property type="match status" value="1"/>
</dbReference>
<dbReference type="GO" id="GO:0030154">
    <property type="term" value="P:cell differentiation"/>
    <property type="evidence" value="ECO:0007669"/>
    <property type="project" value="TreeGrafter"/>
</dbReference>
<dbReference type="PRINTS" id="PR00454">
    <property type="entry name" value="ETSDOMAIN"/>
</dbReference>
<dbReference type="InterPro" id="IPR013761">
    <property type="entry name" value="SAM/pointed_sf"/>
</dbReference>
<dbReference type="GO" id="GO:0005634">
    <property type="term" value="C:nucleus"/>
    <property type="evidence" value="ECO:0007669"/>
    <property type="project" value="UniProtKB-SubCell"/>
</dbReference>
<feature type="compositionally biased region" description="Low complexity" evidence="4">
    <location>
        <begin position="339"/>
        <end position="348"/>
    </location>
</feature>
<comment type="subcellular location">
    <subcellularLocation>
        <location evidence="3">Nucleus</location>
    </subcellularLocation>
</comment>
<dbReference type="PROSITE" id="PS51433">
    <property type="entry name" value="PNT"/>
    <property type="match status" value="1"/>
</dbReference>
<feature type="domain" description="ETS" evidence="5">
    <location>
        <begin position="415"/>
        <end position="502"/>
    </location>
</feature>
<gene>
    <name evidence="7" type="primary">Ehf</name>
    <name evidence="7" type="ORF">CDAR_42072</name>
</gene>
<dbReference type="AlphaFoldDB" id="A0AAV4RLM4"/>
<dbReference type="SMART" id="SM00413">
    <property type="entry name" value="ETS"/>
    <property type="match status" value="1"/>
</dbReference>
<sequence>MTQGTYKLPIKSIDLHSILLLQNNETEAWLPLQIDTPVCVQRERTLLRCLSGGGRHATERSKVLGAAWSIGKRNLLQGLRKSSAREILNCSEEGSAQMIRKRQSRVTSSRATEWSTICVVIVYFLVVLGGTTPERTYYQSHATAPVQQRNMLSPDLTPDLQFVGSDVPFYDNDVCKKEMQYIDLQPPMLSQSSNQYTNSAIMEYMFPNGTNEDLQWETSRPWQYKHPNQWTEADVLEWLVNWSRQTGIDLLELNCMTEMNRMSGQTLCELSQSDFYTLDHQYGPLIYQSLQNEIANHHYQLSPASLDVSSSIRSDNPLPAFHTWSNDTYSQLLSVVGSDIQGSSPSSSHDSDREDRESTSSSMSTANEKSAINTPAFIMSSLCSDMVDGKKQGRRGRPPKSEARSSRSRQGKGNGKLWEFIRDLLLDPVTNPSLIRWERPEDGIFKFVQSDRVAKMWGDRKQNPRMTYEKLSRAMRTYYSSGILSPVPKTEGLPKKLIYKFGPKASGWLRKRA</sequence>
<dbReference type="InterPro" id="IPR003118">
    <property type="entry name" value="Pointed_dom"/>
</dbReference>
<evidence type="ECO:0000256" key="1">
    <source>
        <dbReference type="ARBA" id="ARBA00005562"/>
    </source>
</evidence>
<comment type="caution">
    <text evidence="7">The sequence shown here is derived from an EMBL/GenBank/DDBJ whole genome shotgun (WGS) entry which is preliminary data.</text>
</comment>
<dbReference type="InterPro" id="IPR046328">
    <property type="entry name" value="ETS_fam"/>
</dbReference>
<dbReference type="Gene3D" id="1.10.10.10">
    <property type="entry name" value="Winged helix-like DNA-binding domain superfamily/Winged helix DNA-binding domain"/>
    <property type="match status" value="1"/>
</dbReference>
<keyword evidence="8" id="KW-1185">Reference proteome</keyword>
<evidence type="ECO:0000259" key="5">
    <source>
        <dbReference type="PROSITE" id="PS50061"/>
    </source>
</evidence>
<dbReference type="GO" id="GO:0043565">
    <property type="term" value="F:sequence-specific DNA binding"/>
    <property type="evidence" value="ECO:0007669"/>
    <property type="project" value="InterPro"/>
</dbReference>
<dbReference type="SUPFAM" id="SSF46785">
    <property type="entry name" value="Winged helix' DNA-binding domain"/>
    <property type="match status" value="1"/>
</dbReference>
<accession>A0AAV4RLM4</accession>
<dbReference type="Pfam" id="PF02198">
    <property type="entry name" value="SAM_PNT"/>
    <property type="match status" value="1"/>
</dbReference>
<dbReference type="FunFam" id="1.10.10.10:FF:001336">
    <property type="entry name" value="Epithelium specific ets factor 3, ese3, putative"/>
    <property type="match status" value="1"/>
</dbReference>
<dbReference type="PANTHER" id="PTHR11849:SF190">
    <property type="entry name" value="ETS-DOMAIN PROTEIN"/>
    <property type="match status" value="1"/>
</dbReference>
<dbReference type="Pfam" id="PF00178">
    <property type="entry name" value="Ets"/>
    <property type="match status" value="1"/>
</dbReference>
<dbReference type="EMBL" id="BPLQ01006245">
    <property type="protein sequence ID" value="GIY21042.1"/>
    <property type="molecule type" value="Genomic_DNA"/>
</dbReference>
<keyword evidence="3" id="KW-0539">Nucleus</keyword>
<dbReference type="InterPro" id="IPR000418">
    <property type="entry name" value="Ets_dom"/>
</dbReference>
<dbReference type="InterPro" id="IPR036388">
    <property type="entry name" value="WH-like_DNA-bd_sf"/>
</dbReference>
<dbReference type="GO" id="GO:0000981">
    <property type="term" value="F:DNA-binding transcription factor activity, RNA polymerase II-specific"/>
    <property type="evidence" value="ECO:0007669"/>
    <property type="project" value="TreeGrafter"/>
</dbReference>
<evidence type="ECO:0000256" key="3">
    <source>
        <dbReference type="RuleBase" id="RU004019"/>
    </source>
</evidence>
<dbReference type="Proteomes" id="UP001054837">
    <property type="component" value="Unassembled WGS sequence"/>
</dbReference>
<feature type="region of interest" description="Disordered" evidence="4">
    <location>
        <begin position="387"/>
        <end position="413"/>
    </location>
</feature>
<protein>
    <submittedName>
        <fullName evidence="7">ETS homologous factor</fullName>
    </submittedName>
</protein>
<dbReference type="PROSITE" id="PS50061">
    <property type="entry name" value="ETS_DOMAIN_3"/>
    <property type="match status" value="1"/>
</dbReference>
<keyword evidence="2 3" id="KW-0238">DNA-binding</keyword>
<evidence type="ECO:0000256" key="2">
    <source>
        <dbReference type="ARBA" id="ARBA00023125"/>
    </source>
</evidence>
<comment type="similarity">
    <text evidence="1 3">Belongs to the ETS family.</text>
</comment>
<feature type="region of interest" description="Disordered" evidence="4">
    <location>
        <begin position="339"/>
        <end position="370"/>
    </location>
</feature>